<dbReference type="EMBL" id="CP104144">
    <property type="protein sequence ID" value="UWU17760.1"/>
    <property type="molecule type" value="Genomic_DNA"/>
</dbReference>
<reference evidence="7" key="1">
    <citation type="submission" date="2022-09" db="EMBL/GenBank/DDBJ databases">
        <title>Australian commercial rhizobial inoculants.</title>
        <authorList>
            <person name="Kohlmeier M.G."/>
            <person name="O'Hara G.W."/>
            <person name="Colombi E."/>
            <person name="Ramsay J.P."/>
            <person name="Terpolilli J."/>
        </authorList>
    </citation>
    <scope>NUCLEOTIDE SEQUENCE</scope>
    <source>
        <strain evidence="7">WSM1592</strain>
        <plasmid evidence="7">pWSM1592_1</plasmid>
    </source>
</reference>
<name>A0ABY5XT16_RHISU</name>
<geneLocation type="plasmid" evidence="7 8">
    <name>pWSM1592_1</name>
</geneLocation>
<evidence type="ECO:0000256" key="5">
    <source>
        <dbReference type="HAMAP-Rule" id="MF_00265"/>
    </source>
</evidence>
<proteinExistence type="inferred from homology"/>
<dbReference type="InterPro" id="IPR002716">
    <property type="entry name" value="PIN_dom"/>
</dbReference>
<evidence type="ECO:0000256" key="4">
    <source>
        <dbReference type="ARBA" id="ARBA00022801"/>
    </source>
</evidence>
<evidence type="ECO:0000313" key="8">
    <source>
        <dbReference type="Proteomes" id="UP001060123"/>
    </source>
</evidence>
<protein>
    <recommendedName>
        <fullName evidence="5">Ribonuclease VapC</fullName>
        <shortName evidence="5">RNase VapC</shortName>
        <ecNumber evidence="5">3.1.-.-</ecNumber>
    </recommendedName>
    <alternativeName>
        <fullName evidence="5">Toxin VapC</fullName>
    </alternativeName>
</protein>
<dbReference type="Gene3D" id="3.40.50.1010">
    <property type="entry name" value="5'-nuclease"/>
    <property type="match status" value="1"/>
</dbReference>
<dbReference type="CDD" id="cd09871">
    <property type="entry name" value="PIN_MtVapC28-VapC30-like"/>
    <property type="match status" value="1"/>
</dbReference>
<feature type="binding site" evidence="5">
    <location>
        <position position="5"/>
    </location>
    <ligand>
        <name>Mg(2+)</name>
        <dbReference type="ChEBI" id="CHEBI:18420"/>
    </ligand>
</feature>
<sequence>MMFIDASAIVAILKPEPDADELMDRLEKAGGPFFVSPLVRYEATISLARAQAQQIKKNTAPTPEMVAIAREAVDYFVQDLEARELSISSDIGRLALDAAMTYGKAISHPADLNFGDCYAYACAKAYRLKLLYKGDDFARTDLA</sequence>
<dbReference type="RefSeq" id="WP_027513784.1">
    <property type="nucleotide sequence ID" value="NZ_CP104144.1"/>
</dbReference>
<keyword evidence="5" id="KW-0460">Magnesium</keyword>
<comment type="similarity">
    <text evidence="5">Belongs to the PINc/VapC protein family.</text>
</comment>
<evidence type="ECO:0000259" key="6">
    <source>
        <dbReference type="Pfam" id="PF01850"/>
    </source>
</evidence>
<keyword evidence="4 5" id="KW-0378">Hydrolase</keyword>
<dbReference type="InterPro" id="IPR029060">
    <property type="entry name" value="PIN-like_dom_sf"/>
</dbReference>
<dbReference type="Proteomes" id="UP001060123">
    <property type="component" value="Plasmid pWSM1592_1"/>
</dbReference>
<keyword evidence="2 5" id="KW-0540">Nuclease</keyword>
<evidence type="ECO:0000313" key="7">
    <source>
        <dbReference type="EMBL" id="UWU17760.1"/>
    </source>
</evidence>
<evidence type="ECO:0000256" key="3">
    <source>
        <dbReference type="ARBA" id="ARBA00022723"/>
    </source>
</evidence>
<keyword evidence="1 5" id="KW-1277">Toxin-antitoxin system</keyword>
<dbReference type="EC" id="3.1.-.-" evidence="5"/>
<accession>A0ABY5XT16</accession>
<keyword evidence="3 5" id="KW-0479">Metal-binding</keyword>
<feature type="binding site" evidence="5">
    <location>
        <position position="116"/>
    </location>
    <ligand>
        <name>Mg(2+)</name>
        <dbReference type="ChEBI" id="CHEBI:18420"/>
    </ligand>
</feature>
<comment type="function">
    <text evidence="5">Toxic component of a toxin-antitoxin (TA) system. An RNase.</text>
</comment>
<organism evidence="7 8">
    <name type="scientific">Rhizobium sullae</name>
    <name type="common">Rhizobium hedysari</name>
    <dbReference type="NCBI Taxonomy" id="50338"/>
    <lineage>
        <taxon>Bacteria</taxon>
        <taxon>Pseudomonadati</taxon>
        <taxon>Pseudomonadota</taxon>
        <taxon>Alphaproteobacteria</taxon>
        <taxon>Hyphomicrobiales</taxon>
        <taxon>Rhizobiaceae</taxon>
        <taxon>Rhizobium/Agrobacterium group</taxon>
        <taxon>Rhizobium</taxon>
    </lineage>
</organism>
<comment type="cofactor">
    <cofactor evidence="5">
        <name>Mg(2+)</name>
        <dbReference type="ChEBI" id="CHEBI:18420"/>
    </cofactor>
</comment>
<gene>
    <name evidence="5" type="primary">vapC</name>
    <name evidence="7" type="ORF">N2599_20715</name>
</gene>
<evidence type="ECO:0000256" key="2">
    <source>
        <dbReference type="ARBA" id="ARBA00022722"/>
    </source>
</evidence>
<dbReference type="Pfam" id="PF01850">
    <property type="entry name" value="PIN"/>
    <property type="match status" value="1"/>
</dbReference>
<evidence type="ECO:0000256" key="1">
    <source>
        <dbReference type="ARBA" id="ARBA00022649"/>
    </source>
</evidence>
<keyword evidence="7" id="KW-0614">Plasmid</keyword>
<dbReference type="SUPFAM" id="SSF88723">
    <property type="entry name" value="PIN domain-like"/>
    <property type="match status" value="1"/>
</dbReference>
<dbReference type="HAMAP" id="MF_00265">
    <property type="entry name" value="VapC_Nob1"/>
    <property type="match status" value="1"/>
</dbReference>
<feature type="domain" description="PIN" evidence="6">
    <location>
        <begin position="2"/>
        <end position="141"/>
    </location>
</feature>
<keyword evidence="8" id="KW-1185">Reference proteome</keyword>
<dbReference type="InterPro" id="IPR022907">
    <property type="entry name" value="VapC_family"/>
</dbReference>
<keyword evidence="5" id="KW-0800">Toxin</keyword>